<dbReference type="InterPro" id="IPR003737">
    <property type="entry name" value="GlcNAc_PI_deacetylase-related"/>
</dbReference>
<gene>
    <name evidence="1" type="ORF">I2H38_04550</name>
</gene>
<dbReference type="RefSeq" id="WP_196270652.1">
    <property type="nucleotide sequence ID" value="NZ_JADQDO010000002.1"/>
</dbReference>
<comment type="caution">
    <text evidence="1">The sequence shown here is derived from an EMBL/GenBank/DDBJ whole genome shotgun (WGS) entry which is preliminary data.</text>
</comment>
<name>A0A931BNB7_9HYPH</name>
<proteinExistence type="predicted"/>
<sequence>MLRDHERIASEMADPALVRLHRKLERLTSVLTVMNTGAHPDDEHNGMLAALRFGYGMRVVVLCSTRGEGGQNAIGRERGPALGIVRTREMEAAARVIDADVVWVGHGPDDPVHDFGFSKNGDDTLARWGEERIIERIARAYREERPDIVIPTFLDVPGQHGHHRAMTRAAKVAIERAADPSAYPHHMAEGLKPWRVSKFYLPAWSGGGGTYDDELPPPSATLVVQAPGSDTATGVPFARIGEWSRARHLTQGMGVWKENPPQSWPLHLTDSHASETDIRENLPATIGALAKSANVSPEAASHLVAAQNAIEQAMAAFPHRQRIVEAASTASAAIESALAACTGSVSDSIGHRLTRKLQELDAVILEASGVAVRAWVEQPVVAPGATTALHVALSSPDGQASAAPILPSQISSSRSAQTGEIRFDLTLATNAPLTNLYPSHYRVFGGNGEVAVAIEANIGGRKVRSIVDLEEPLRIAPAHSLILDPEAVIVGLSDTRRPIVVEGRLEGGDGETSFVAPSGWTAKSEAAGVRISPPQHLEPGLHRLEVMVHGSPAFRSTAISYPHIGRTAHIGREVLNVLALDLARPPAARIGYVGGGNDRVGIWLSRLGFDVTDLDRDALQADLSRFTTIVIGIFAFGTRPDLAAATTRLHRFVEAGGHLVTLYHRPTDGWDPARTPPRPITIGSPSLRWRVTNPNAPVEILEPNHPLLAGPNRIEATDWADWDKERGLYFASSWDQAYTPLTAMSDHGEKPLLGGLISGKIGDGRHTHVSLVLHHQLDKLVPGAFRLLANLAQPA</sequence>
<dbReference type="InterPro" id="IPR029062">
    <property type="entry name" value="Class_I_gatase-like"/>
</dbReference>
<dbReference type="InterPro" id="IPR024078">
    <property type="entry name" value="LmbE-like_dom_sf"/>
</dbReference>
<dbReference type="GO" id="GO:0016811">
    <property type="term" value="F:hydrolase activity, acting on carbon-nitrogen (but not peptide) bonds, in linear amides"/>
    <property type="evidence" value="ECO:0007669"/>
    <property type="project" value="TreeGrafter"/>
</dbReference>
<dbReference type="SUPFAM" id="SSF52317">
    <property type="entry name" value="Class I glutamine amidotransferase-like"/>
    <property type="match status" value="1"/>
</dbReference>
<organism evidence="1 2">
    <name type="scientific">Microvirga alba</name>
    <dbReference type="NCBI Taxonomy" id="2791025"/>
    <lineage>
        <taxon>Bacteria</taxon>
        <taxon>Pseudomonadati</taxon>
        <taxon>Pseudomonadota</taxon>
        <taxon>Alphaproteobacteria</taxon>
        <taxon>Hyphomicrobiales</taxon>
        <taxon>Methylobacteriaceae</taxon>
        <taxon>Microvirga</taxon>
    </lineage>
</organism>
<accession>A0A931BNB7</accession>
<dbReference type="SUPFAM" id="SSF102588">
    <property type="entry name" value="LmbE-like"/>
    <property type="match status" value="1"/>
</dbReference>
<reference evidence="1" key="1">
    <citation type="submission" date="2020-11" db="EMBL/GenBank/DDBJ databases">
        <authorList>
            <person name="Kim M.K."/>
        </authorList>
    </citation>
    <scope>NUCLEOTIDE SEQUENCE</scope>
    <source>
        <strain evidence="1">BT350</strain>
    </source>
</reference>
<dbReference type="Gene3D" id="3.40.50.10320">
    <property type="entry name" value="LmbE-like"/>
    <property type="match status" value="1"/>
</dbReference>
<dbReference type="PANTHER" id="PTHR12993">
    <property type="entry name" value="N-ACETYLGLUCOSAMINYL-PHOSPHATIDYLINOSITOL DE-N-ACETYLASE-RELATED"/>
    <property type="match status" value="1"/>
</dbReference>
<keyword evidence="2" id="KW-1185">Reference proteome</keyword>
<dbReference type="PANTHER" id="PTHR12993:SF11">
    <property type="entry name" value="N-ACETYLGLUCOSAMINYL-PHOSPHATIDYLINOSITOL DE-N-ACETYLASE"/>
    <property type="match status" value="1"/>
</dbReference>
<dbReference type="Pfam" id="PF02585">
    <property type="entry name" value="PIG-L"/>
    <property type="match status" value="1"/>
</dbReference>
<evidence type="ECO:0000313" key="1">
    <source>
        <dbReference type="EMBL" id="MBF9232644.1"/>
    </source>
</evidence>
<dbReference type="AlphaFoldDB" id="A0A931BNB7"/>
<dbReference type="CDD" id="cd03143">
    <property type="entry name" value="A4_beta-galactosidase_middle_domain"/>
    <property type="match status" value="1"/>
</dbReference>
<evidence type="ECO:0000313" key="2">
    <source>
        <dbReference type="Proteomes" id="UP000599312"/>
    </source>
</evidence>
<dbReference type="Proteomes" id="UP000599312">
    <property type="component" value="Unassembled WGS sequence"/>
</dbReference>
<dbReference type="EMBL" id="JADQDO010000002">
    <property type="protein sequence ID" value="MBF9232644.1"/>
    <property type="molecule type" value="Genomic_DNA"/>
</dbReference>
<protein>
    <submittedName>
        <fullName evidence="1">PIG-L family deacetylase</fullName>
    </submittedName>
</protein>